<organism evidence="1 2">
    <name type="scientific">Metabacillus bambusae</name>
    <dbReference type="NCBI Taxonomy" id="2795218"/>
    <lineage>
        <taxon>Bacteria</taxon>
        <taxon>Bacillati</taxon>
        <taxon>Bacillota</taxon>
        <taxon>Bacilli</taxon>
        <taxon>Bacillales</taxon>
        <taxon>Bacillaceae</taxon>
        <taxon>Metabacillus</taxon>
    </lineage>
</organism>
<dbReference type="RefSeq" id="WP_207982516.1">
    <property type="nucleotide sequence ID" value="NZ_JAGDEL010000046.1"/>
</dbReference>
<gene>
    <name evidence="1" type="ORF">I7822_29055</name>
</gene>
<dbReference type="Proteomes" id="UP000663981">
    <property type="component" value="Unassembled WGS sequence"/>
</dbReference>
<sequence>MKKEFIEFLMKRLGSKIDDAKNVDVSDLDPVLDDIEVYANTILEIAKEALLP</sequence>
<protein>
    <submittedName>
        <fullName evidence="1">Uncharacterized protein</fullName>
    </submittedName>
</protein>
<name>A0ABS3NBJ0_9BACI</name>
<evidence type="ECO:0000313" key="1">
    <source>
        <dbReference type="EMBL" id="MBO1515662.1"/>
    </source>
</evidence>
<dbReference type="EMBL" id="JAGDEL010000046">
    <property type="protein sequence ID" value="MBO1515662.1"/>
    <property type="molecule type" value="Genomic_DNA"/>
</dbReference>
<reference evidence="1 2" key="1">
    <citation type="submission" date="2021-03" db="EMBL/GenBank/DDBJ databases">
        <title>Whole genome sequence of Metabacillus bambusae BG109.</title>
        <authorList>
            <person name="Jeong J.W."/>
        </authorList>
    </citation>
    <scope>NUCLEOTIDE SEQUENCE [LARGE SCALE GENOMIC DNA]</scope>
    <source>
        <strain evidence="1 2">BG109</strain>
    </source>
</reference>
<accession>A0ABS3NBJ0</accession>
<comment type="caution">
    <text evidence="1">The sequence shown here is derived from an EMBL/GenBank/DDBJ whole genome shotgun (WGS) entry which is preliminary data.</text>
</comment>
<keyword evidence="2" id="KW-1185">Reference proteome</keyword>
<proteinExistence type="predicted"/>
<evidence type="ECO:0000313" key="2">
    <source>
        <dbReference type="Proteomes" id="UP000663981"/>
    </source>
</evidence>